<keyword evidence="1" id="KW-0328">Glycosyltransferase</keyword>
<dbReference type="SUPFAM" id="SSF52113">
    <property type="entry name" value="BRCT domain"/>
    <property type="match status" value="1"/>
</dbReference>
<evidence type="ECO:0000256" key="1">
    <source>
        <dbReference type="RuleBase" id="RU362114"/>
    </source>
</evidence>
<protein>
    <recommendedName>
        <fullName evidence="1">Poly [ADP-ribose] polymerase</fullName>
        <shortName evidence="1">PARP</shortName>
        <ecNumber evidence="1">2.4.2.-</ecNumber>
    </recommendedName>
</protein>
<dbReference type="SUPFAM" id="SSF47587">
    <property type="entry name" value="Domain of poly(ADP-ribose) polymerase"/>
    <property type="match status" value="1"/>
</dbReference>
<dbReference type="PROSITE" id="PS50172">
    <property type="entry name" value="BRCT"/>
    <property type="match status" value="1"/>
</dbReference>
<evidence type="ECO:0000256" key="2">
    <source>
        <dbReference type="SAM" id="MobiDB-lite"/>
    </source>
</evidence>
<keyword evidence="1" id="KW-0520">NAD</keyword>
<dbReference type="InterPro" id="IPR031273">
    <property type="entry name" value="PARP4"/>
</dbReference>
<sequence>MCSPWRVITTLMAPFSFPTNHQVVFLFTSKTSFKHKQELRDLLVKHGATVSYIVTRKTSLVIAESADVITDNYKIKQALKLGIPIVSLNFLDDCIQRQKYLDPSMYLLAAPVKKDEKFDNGQIKAPPRQKKTFSAKTYLLRPDNLPVYQLQDNNCPSFDEPRLIKAALFQKQDDDIHPSYQVLELQNSRDENRRYKYRVSTQLAQSSKYGTLKVAPMMYRFTEDADSALLVYSSLYMKYSNTGYSEVWQVPAGVISQLGSKLFHEWFQQNMYSSSVDDEVAQVVETMWLEAVGSVEEKISIPVSHLKLSEVEKAETDLRRLQEAMKKKMVKSEIEPLKEEYYQHLPHKEEYKMELNTVRDICVEKDMCQVIKDVIAISESTDWSTKVSSLSRFNALHCHIQTLPKCDSSFRELTYLIHGDDRGLKKVKIHNIFKVCRFTEEKQFQDLGNKQLLFHGSKIQNYVGLLSRGLLLPQTIVEDYGVERSDVGNLGFGVYFSDSAQASLKYTTRSNIKGSTFLLVSEVALGDVHHTKTRMLDLKAPPGGFNSVHGVKSSATEKTDFKDDEYAVYDIHQQRIRYLIELSLPEEELHQVPVTLTDSESDETEQEETEKDTDIEVYTHLKRPSMCYYRDPPDLILLIQWIQYQRRDLQTSKNNIFINEALFPVRNNFI</sequence>
<dbReference type="Pfam" id="PF00533">
    <property type="entry name" value="BRCT"/>
    <property type="match status" value="1"/>
</dbReference>
<dbReference type="Proteomes" id="UP001208570">
    <property type="component" value="Unassembled WGS sequence"/>
</dbReference>
<feature type="region of interest" description="Disordered" evidence="2">
    <location>
        <begin position="592"/>
        <end position="612"/>
    </location>
</feature>
<gene>
    <name evidence="5" type="ORF">LSH36_377g03033</name>
</gene>
<dbReference type="GO" id="GO:0005737">
    <property type="term" value="C:cytoplasm"/>
    <property type="evidence" value="ECO:0007669"/>
    <property type="project" value="TreeGrafter"/>
</dbReference>
<keyword evidence="1" id="KW-0808">Transferase</keyword>
<dbReference type="InterPro" id="IPR012317">
    <property type="entry name" value="Poly(ADP-ribose)pol_cat_dom"/>
</dbReference>
<reference evidence="5" key="1">
    <citation type="journal article" date="2023" name="Mol. Biol. Evol.">
        <title>Third-Generation Sequencing Reveals the Adaptive Role of the Epigenome in Three Deep-Sea Polychaetes.</title>
        <authorList>
            <person name="Perez M."/>
            <person name="Aroh O."/>
            <person name="Sun Y."/>
            <person name="Lan Y."/>
            <person name="Juniper S.K."/>
            <person name="Young C.R."/>
            <person name="Angers B."/>
            <person name="Qian P.Y."/>
        </authorList>
    </citation>
    <scope>NUCLEOTIDE SEQUENCE</scope>
    <source>
        <strain evidence="5">P08H-3</strain>
    </source>
</reference>
<evidence type="ECO:0000313" key="6">
    <source>
        <dbReference type="Proteomes" id="UP001208570"/>
    </source>
</evidence>
<keyword evidence="6" id="KW-1185">Reference proteome</keyword>
<dbReference type="Gene3D" id="1.20.142.10">
    <property type="entry name" value="Poly(ADP-ribose) polymerase, regulatory domain"/>
    <property type="match status" value="1"/>
</dbReference>
<dbReference type="SUPFAM" id="SSF56399">
    <property type="entry name" value="ADP-ribosylation"/>
    <property type="match status" value="1"/>
</dbReference>
<evidence type="ECO:0000259" key="4">
    <source>
        <dbReference type="PROSITE" id="PS51059"/>
    </source>
</evidence>
<dbReference type="Gene3D" id="3.90.228.10">
    <property type="match status" value="1"/>
</dbReference>
<dbReference type="AlphaFoldDB" id="A0AAD9N105"/>
<feature type="compositionally biased region" description="Acidic residues" evidence="2">
    <location>
        <begin position="599"/>
        <end position="611"/>
    </location>
</feature>
<dbReference type="SMART" id="SM00292">
    <property type="entry name" value="BRCT"/>
    <property type="match status" value="1"/>
</dbReference>
<dbReference type="EMBL" id="JAODUP010000377">
    <property type="protein sequence ID" value="KAK2151061.1"/>
    <property type="molecule type" value="Genomic_DNA"/>
</dbReference>
<dbReference type="Pfam" id="PF00644">
    <property type="entry name" value="PARP"/>
    <property type="match status" value="1"/>
</dbReference>
<dbReference type="PANTHER" id="PTHR46530:SF1">
    <property type="entry name" value="PROTEIN MONO-ADP-RIBOSYLTRANSFERASE PARP4"/>
    <property type="match status" value="1"/>
</dbReference>
<evidence type="ECO:0000313" key="5">
    <source>
        <dbReference type="EMBL" id="KAK2151061.1"/>
    </source>
</evidence>
<evidence type="ECO:0000259" key="3">
    <source>
        <dbReference type="PROSITE" id="PS50172"/>
    </source>
</evidence>
<dbReference type="InterPro" id="IPR036616">
    <property type="entry name" value="Poly(ADP-ribose)pol_reg_dom_sf"/>
</dbReference>
<name>A0AAD9N105_9ANNE</name>
<dbReference type="PROSITE" id="PS51059">
    <property type="entry name" value="PARP_CATALYTIC"/>
    <property type="match status" value="1"/>
</dbReference>
<dbReference type="PANTHER" id="PTHR46530">
    <property type="entry name" value="PROTEIN MONO-ADP-RIBOSYLTRANSFERASE PARP4"/>
    <property type="match status" value="1"/>
</dbReference>
<accession>A0AAD9N105</accession>
<dbReference type="InterPro" id="IPR036420">
    <property type="entry name" value="BRCT_dom_sf"/>
</dbReference>
<dbReference type="EC" id="2.4.2.-" evidence="1"/>
<feature type="domain" description="PARP catalytic" evidence="4">
    <location>
        <begin position="387"/>
        <end position="591"/>
    </location>
</feature>
<proteinExistence type="predicted"/>
<feature type="domain" description="BRCT" evidence="3">
    <location>
        <begin position="23"/>
        <end position="108"/>
    </location>
</feature>
<dbReference type="Gene3D" id="3.40.50.10190">
    <property type="entry name" value="BRCT domain"/>
    <property type="match status" value="1"/>
</dbReference>
<comment type="caution">
    <text evidence="5">The sequence shown here is derived from an EMBL/GenBank/DDBJ whole genome shotgun (WGS) entry which is preliminary data.</text>
</comment>
<organism evidence="5 6">
    <name type="scientific">Paralvinella palmiformis</name>
    <dbReference type="NCBI Taxonomy" id="53620"/>
    <lineage>
        <taxon>Eukaryota</taxon>
        <taxon>Metazoa</taxon>
        <taxon>Spiralia</taxon>
        <taxon>Lophotrochozoa</taxon>
        <taxon>Annelida</taxon>
        <taxon>Polychaeta</taxon>
        <taxon>Sedentaria</taxon>
        <taxon>Canalipalpata</taxon>
        <taxon>Terebellida</taxon>
        <taxon>Terebelliformia</taxon>
        <taxon>Alvinellidae</taxon>
        <taxon>Paralvinella</taxon>
    </lineage>
</organism>
<dbReference type="InterPro" id="IPR001357">
    <property type="entry name" value="BRCT_dom"/>
</dbReference>
<dbReference type="GO" id="GO:0003950">
    <property type="term" value="F:NAD+ poly-ADP-ribosyltransferase activity"/>
    <property type="evidence" value="ECO:0007669"/>
    <property type="project" value="UniProtKB-UniRule"/>
</dbReference>